<feature type="transmembrane region" description="Helical" evidence="5">
    <location>
        <begin position="81"/>
        <end position="104"/>
    </location>
</feature>
<evidence type="ECO:0000259" key="6">
    <source>
        <dbReference type="Pfam" id="PF01694"/>
    </source>
</evidence>
<feature type="transmembrane region" description="Helical" evidence="5">
    <location>
        <begin position="137"/>
        <end position="159"/>
    </location>
</feature>
<dbReference type="InterPro" id="IPR022764">
    <property type="entry name" value="Peptidase_S54_rhomboid_dom"/>
</dbReference>
<keyword evidence="4 5" id="KW-0472">Membrane</keyword>
<dbReference type="InterPro" id="IPR035952">
    <property type="entry name" value="Rhomboid-like_sf"/>
</dbReference>
<evidence type="ECO:0000313" key="7">
    <source>
        <dbReference type="EMBL" id="SDX08615.1"/>
    </source>
</evidence>
<dbReference type="GO" id="GO:0004252">
    <property type="term" value="F:serine-type endopeptidase activity"/>
    <property type="evidence" value="ECO:0007669"/>
    <property type="project" value="InterPro"/>
</dbReference>
<organism evidence="7 8">
    <name type="scientific">Albimonas donghaensis</name>
    <dbReference type="NCBI Taxonomy" id="356660"/>
    <lineage>
        <taxon>Bacteria</taxon>
        <taxon>Pseudomonadati</taxon>
        <taxon>Pseudomonadota</taxon>
        <taxon>Alphaproteobacteria</taxon>
        <taxon>Rhodobacterales</taxon>
        <taxon>Paracoccaceae</taxon>
        <taxon>Albimonas</taxon>
    </lineage>
</organism>
<dbReference type="OrthoDB" id="9797190at2"/>
<protein>
    <submittedName>
        <fullName evidence="7">Rhomboid family protein</fullName>
    </submittedName>
</protein>
<dbReference type="PANTHER" id="PTHR43731:SF9">
    <property type="entry name" value="SLR1461 PROTEIN"/>
    <property type="match status" value="1"/>
</dbReference>
<dbReference type="EMBL" id="FNMZ01000003">
    <property type="protein sequence ID" value="SDX08615.1"/>
    <property type="molecule type" value="Genomic_DNA"/>
</dbReference>
<feature type="transmembrane region" description="Helical" evidence="5">
    <location>
        <begin position="111"/>
        <end position="131"/>
    </location>
</feature>
<evidence type="ECO:0000313" key="8">
    <source>
        <dbReference type="Proteomes" id="UP000199118"/>
    </source>
</evidence>
<feature type="domain" description="Peptidase S54 rhomboid" evidence="6">
    <location>
        <begin position="72"/>
        <end position="214"/>
    </location>
</feature>
<dbReference type="Gene3D" id="1.20.1540.10">
    <property type="entry name" value="Rhomboid-like"/>
    <property type="match status" value="1"/>
</dbReference>
<sequence>MFQFPPLPPVLSAHRQVAFAFATVFIVLELAFQISDFGLAWPGLRWDAYREFAFLDPWWERLVAGERAPVQVWWSLLSYSFLHGGLTHLALNCAAFLGLSLVVLRIFGIRLYLLFYLVTAVGGAVTYGLLAESDGPMVGVSGVVFGLMGVLKYAEFAFITRRRGEGSMRKFASSLFALFMVNVVISVALSGMLAWQTHLGGFVAGWVAAWAVVPKA</sequence>
<keyword evidence="2 5" id="KW-0812">Transmembrane</keyword>
<dbReference type="RefSeq" id="WP_092681541.1">
    <property type="nucleotide sequence ID" value="NZ_FNMZ01000003.1"/>
</dbReference>
<proteinExistence type="predicted"/>
<gene>
    <name evidence="7" type="ORF">SAMN05444336_103257</name>
</gene>
<dbReference type="SUPFAM" id="SSF144091">
    <property type="entry name" value="Rhomboid-like"/>
    <property type="match status" value="1"/>
</dbReference>
<comment type="subcellular location">
    <subcellularLocation>
        <location evidence="1">Membrane</location>
        <topology evidence="1">Multi-pass membrane protein</topology>
    </subcellularLocation>
</comment>
<dbReference type="GO" id="GO:0016020">
    <property type="term" value="C:membrane"/>
    <property type="evidence" value="ECO:0007669"/>
    <property type="project" value="UniProtKB-SubCell"/>
</dbReference>
<dbReference type="InterPro" id="IPR050925">
    <property type="entry name" value="Rhomboid_protease_S54"/>
</dbReference>
<feature type="transmembrane region" description="Helical" evidence="5">
    <location>
        <begin position="171"/>
        <end position="189"/>
    </location>
</feature>
<dbReference type="Proteomes" id="UP000199118">
    <property type="component" value="Unassembled WGS sequence"/>
</dbReference>
<name>A0A1H2YU80_9RHOB</name>
<evidence type="ECO:0000256" key="2">
    <source>
        <dbReference type="ARBA" id="ARBA00022692"/>
    </source>
</evidence>
<dbReference type="AlphaFoldDB" id="A0A1H2YU80"/>
<keyword evidence="3 5" id="KW-1133">Transmembrane helix</keyword>
<evidence type="ECO:0000256" key="3">
    <source>
        <dbReference type="ARBA" id="ARBA00022989"/>
    </source>
</evidence>
<evidence type="ECO:0000256" key="5">
    <source>
        <dbReference type="SAM" id="Phobius"/>
    </source>
</evidence>
<dbReference type="Pfam" id="PF01694">
    <property type="entry name" value="Rhomboid"/>
    <property type="match status" value="1"/>
</dbReference>
<dbReference type="STRING" id="356660.SAMN05444336_103257"/>
<reference evidence="7 8" key="1">
    <citation type="submission" date="2016-10" db="EMBL/GenBank/DDBJ databases">
        <authorList>
            <person name="de Groot N.N."/>
        </authorList>
    </citation>
    <scope>NUCLEOTIDE SEQUENCE [LARGE SCALE GENOMIC DNA]</scope>
    <source>
        <strain evidence="7 8">DSM 17890</strain>
    </source>
</reference>
<accession>A0A1H2YU80</accession>
<evidence type="ECO:0000256" key="1">
    <source>
        <dbReference type="ARBA" id="ARBA00004141"/>
    </source>
</evidence>
<keyword evidence="8" id="KW-1185">Reference proteome</keyword>
<dbReference type="PANTHER" id="PTHR43731">
    <property type="entry name" value="RHOMBOID PROTEASE"/>
    <property type="match status" value="1"/>
</dbReference>
<evidence type="ECO:0000256" key="4">
    <source>
        <dbReference type="ARBA" id="ARBA00023136"/>
    </source>
</evidence>